<organism evidence="2">
    <name type="scientific">marine sediment metagenome</name>
    <dbReference type="NCBI Taxonomy" id="412755"/>
    <lineage>
        <taxon>unclassified sequences</taxon>
        <taxon>metagenomes</taxon>
        <taxon>ecological metagenomes</taxon>
    </lineage>
</organism>
<dbReference type="AlphaFoldDB" id="A0A0F9T5D1"/>
<keyword evidence="1" id="KW-1133">Transmembrane helix</keyword>
<reference evidence="2" key="1">
    <citation type="journal article" date="2015" name="Nature">
        <title>Complex archaea that bridge the gap between prokaryotes and eukaryotes.</title>
        <authorList>
            <person name="Spang A."/>
            <person name="Saw J.H."/>
            <person name="Jorgensen S.L."/>
            <person name="Zaremba-Niedzwiedzka K."/>
            <person name="Martijn J."/>
            <person name="Lind A.E."/>
            <person name="van Eijk R."/>
            <person name="Schleper C."/>
            <person name="Guy L."/>
            <person name="Ettema T.J."/>
        </authorList>
    </citation>
    <scope>NUCLEOTIDE SEQUENCE</scope>
</reference>
<feature type="transmembrane region" description="Helical" evidence="1">
    <location>
        <begin position="164"/>
        <end position="182"/>
    </location>
</feature>
<feature type="transmembrane region" description="Helical" evidence="1">
    <location>
        <begin position="102"/>
        <end position="120"/>
    </location>
</feature>
<dbReference type="EMBL" id="LAZR01000410">
    <property type="protein sequence ID" value="KKN70137.1"/>
    <property type="molecule type" value="Genomic_DNA"/>
</dbReference>
<proteinExistence type="predicted"/>
<gene>
    <name evidence="2" type="ORF">LCGC14_0433690</name>
</gene>
<feature type="transmembrane region" description="Helical" evidence="1">
    <location>
        <begin position="73"/>
        <end position="90"/>
    </location>
</feature>
<accession>A0A0F9T5D1</accession>
<evidence type="ECO:0000313" key="2">
    <source>
        <dbReference type="EMBL" id="KKN70137.1"/>
    </source>
</evidence>
<evidence type="ECO:0000256" key="1">
    <source>
        <dbReference type="SAM" id="Phobius"/>
    </source>
</evidence>
<sequence>MTNKKKEKKEKRNLFDKIIDFGFRTNESALVEMTDREYIKTFIEGKTDGQIEKAYNQSWAAKNFEIENYWKRANYFWAFQVASFAGYFSVLSSEKLEQSPQISFVTVCIGLVTAFAWSFTNRGSKTWQRHWEIHVDMLEEKITGPLYKTVTSNKTFSVSKINDIVSRFFIMIWFILGVKYFIENITFDPKHINQIDYVVILATIATGYFICAMCFGYGRGLFGKRKVKFYKRHFDVK</sequence>
<name>A0A0F9T5D1_9ZZZZ</name>
<comment type="caution">
    <text evidence="2">The sequence shown here is derived from an EMBL/GenBank/DDBJ whole genome shotgun (WGS) entry which is preliminary data.</text>
</comment>
<keyword evidence="1" id="KW-0472">Membrane</keyword>
<feature type="transmembrane region" description="Helical" evidence="1">
    <location>
        <begin position="197"/>
        <end position="222"/>
    </location>
</feature>
<dbReference type="InterPro" id="IPR056918">
    <property type="entry name" value="8xMP"/>
</dbReference>
<dbReference type="Pfam" id="PF24838">
    <property type="entry name" value="8xMP"/>
    <property type="match status" value="1"/>
</dbReference>
<protein>
    <submittedName>
        <fullName evidence="2">Uncharacterized protein</fullName>
    </submittedName>
</protein>
<keyword evidence="1" id="KW-0812">Transmembrane</keyword>